<dbReference type="GO" id="GO:0003677">
    <property type="term" value="F:DNA binding"/>
    <property type="evidence" value="ECO:0007669"/>
    <property type="project" value="InterPro"/>
</dbReference>
<sequence length="190" mass="22376">MRFEQIWEQYHQLLLNFIKTKVNSDALAEDLLQEVAIKLHRSLNRETTIKNYKTWLFQVSRNSIADYYRKHKKATELPAMNTIEEEASACICDLSGFVIQHYLPKEYAEPLYLSDIEQKPQKEIAQFLNLSLTATKSRIQRGRKKLKSLVEDCITIFYNDRGEITDYHLKKNCELPPELLLEIKKINLVL</sequence>
<dbReference type="InterPro" id="IPR013249">
    <property type="entry name" value="RNA_pol_sigma70_r4_t2"/>
</dbReference>
<dbReference type="Pfam" id="PF04542">
    <property type="entry name" value="Sigma70_r2"/>
    <property type="match status" value="1"/>
</dbReference>
<feature type="domain" description="RNA polymerase sigma-70 region 2" evidence="5">
    <location>
        <begin position="7"/>
        <end position="73"/>
    </location>
</feature>
<dbReference type="InterPro" id="IPR013324">
    <property type="entry name" value="RNA_pol_sigma_r3/r4-like"/>
</dbReference>
<evidence type="ECO:0000256" key="4">
    <source>
        <dbReference type="ARBA" id="ARBA00023163"/>
    </source>
</evidence>
<dbReference type="AlphaFoldDB" id="A0A915YB68"/>
<reference evidence="7" key="1">
    <citation type="submission" date="2022-09" db="EMBL/GenBank/DDBJ databases">
        <title>Aureispira anguillicida sp. nov., isolated from Leptocephalus of Japanese eel Anguilla japonica.</title>
        <authorList>
            <person name="Yuasa K."/>
            <person name="Mekata T."/>
            <person name="Ikunari K."/>
        </authorList>
    </citation>
    <scope>NUCLEOTIDE SEQUENCE</scope>
    <source>
        <strain evidence="7">EL160426</strain>
    </source>
</reference>
<gene>
    <name evidence="7" type="ORF">AsAng_0005620</name>
</gene>
<evidence type="ECO:0000256" key="1">
    <source>
        <dbReference type="ARBA" id="ARBA00010641"/>
    </source>
</evidence>
<evidence type="ECO:0000256" key="2">
    <source>
        <dbReference type="ARBA" id="ARBA00023015"/>
    </source>
</evidence>
<dbReference type="GO" id="GO:0016987">
    <property type="term" value="F:sigma factor activity"/>
    <property type="evidence" value="ECO:0007669"/>
    <property type="project" value="UniProtKB-KW"/>
</dbReference>
<keyword evidence="2" id="KW-0805">Transcription regulation</keyword>
<dbReference type="Pfam" id="PF08281">
    <property type="entry name" value="Sigma70_r4_2"/>
    <property type="match status" value="1"/>
</dbReference>
<dbReference type="SUPFAM" id="SSF88946">
    <property type="entry name" value="Sigma2 domain of RNA polymerase sigma factors"/>
    <property type="match status" value="1"/>
</dbReference>
<dbReference type="InterPro" id="IPR014284">
    <property type="entry name" value="RNA_pol_sigma-70_dom"/>
</dbReference>
<dbReference type="NCBIfam" id="TIGR02937">
    <property type="entry name" value="sigma70-ECF"/>
    <property type="match status" value="1"/>
</dbReference>
<dbReference type="EMBL" id="AP026867">
    <property type="protein sequence ID" value="BDS09857.1"/>
    <property type="molecule type" value="Genomic_DNA"/>
</dbReference>
<dbReference type="InterPro" id="IPR039425">
    <property type="entry name" value="RNA_pol_sigma-70-like"/>
</dbReference>
<keyword evidence="4" id="KW-0804">Transcription</keyword>
<dbReference type="RefSeq" id="WP_264791210.1">
    <property type="nucleotide sequence ID" value="NZ_AP026867.1"/>
</dbReference>
<keyword evidence="3" id="KW-0731">Sigma factor</keyword>
<evidence type="ECO:0000259" key="5">
    <source>
        <dbReference type="Pfam" id="PF04542"/>
    </source>
</evidence>
<feature type="domain" description="RNA polymerase sigma factor 70 region 4 type 2" evidence="6">
    <location>
        <begin position="103"/>
        <end position="146"/>
    </location>
</feature>
<organism evidence="7 8">
    <name type="scientific">Aureispira anguillae</name>
    <dbReference type="NCBI Taxonomy" id="2864201"/>
    <lineage>
        <taxon>Bacteria</taxon>
        <taxon>Pseudomonadati</taxon>
        <taxon>Bacteroidota</taxon>
        <taxon>Saprospiria</taxon>
        <taxon>Saprospirales</taxon>
        <taxon>Saprospiraceae</taxon>
        <taxon>Aureispira</taxon>
    </lineage>
</organism>
<protein>
    <submittedName>
        <fullName evidence="7">Sigma-70 family RNA polymerase sigma factor</fullName>
    </submittedName>
</protein>
<comment type="similarity">
    <text evidence="1">Belongs to the sigma-70 factor family. ECF subfamily.</text>
</comment>
<proteinExistence type="inferred from homology"/>
<evidence type="ECO:0000256" key="3">
    <source>
        <dbReference type="ARBA" id="ARBA00023082"/>
    </source>
</evidence>
<dbReference type="KEGG" id="aup:AsAng_0005620"/>
<accession>A0A915YB68</accession>
<dbReference type="InterPro" id="IPR036388">
    <property type="entry name" value="WH-like_DNA-bd_sf"/>
</dbReference>
<keyword evidence="8" id="KW-1185">Reference proteome</keyword>
<dbReference type="Proteomes" id="UP001060919">
    <property type="component" value="Chromosome"/>
</dbReference>
<dbReference type="InterPro" id="IPR007627">
    <property type="entry name" value="RNA_pol_sigma70_r2"/>
</dbReference>
<evidence type="ECO:0000313" key="7">
    <source>
        <dbReference type="EMBL" id="BDS09857.1"/>
    </source>
</evidence>
<evidence type="ECO:0000259" key="6">
    <source>
        <dbReference type="Pfam" id="PF08281"/>
    </source>
</evidence>
<dbReference type="PANTHER" id="PTHR43133:SF62">
    <property type="entry name" value="RNA POLYMERASE SIGMA FACTOR SIGZ"/>
    <property type="match status" value="1"/>
</dbReference>
<dbReference type="GO" id="GO:0006352">
    <property type="term" value="P:DNA-templated transcription initiation"/>
    <property type="evidence" value="ECO:0007669"/>
    <property type="project" value="InterPro"/>
</dbReference>
<dbReference type="Gene3D" id="1.10.1740.10">
    <property type="match status" value="1"/>
</dbReference>
<dbReference type="PANTHER" id="PTHR43133">
    <property type="entry name" value="RNA POLYMERASE ECF-TYPE SIGMA FACTO"/>
    <property type="match status" value="1"/>
</dbReference>
<evidence type="ECO:0000313" key="8">
    <source>
        <dbReference type="Proteomes" id="UP001060919"/>
    </source>
</evidence>
<name>A0A915YB68_9BACT</name>
<dbReference type="Gene3D" id="1.10.10.10">
    <property type="entry name" value="Winged helix-like DNA-binding domain superfamily/Winged helix DNA-binding domain"/>
    <property type="match status" value="1"/>
</dbReference>
<dbReference type="SUPFAM" id="SSF88659">
    <property type="entry name" value="Sigma3 and sigma4 domains of RNA polymerase sigma factors"/>
    <property type="match status" value="1"/>
</dbReference>
<dbReference type="InterPro" id="IPR013325">
    <property type="entry name" value="RNA_pol_sigma_r2"/>
</dbReference>